<evidence type="ECO:0000313" key="1">
    <source>
        <dbReference type="EMBL" id="TBW72346.1"/>
    </source>
</evidence>
<protein>
    <submittedName>
        <fullName evidence="1">Uncharacterized protein</fullName>
    </submittedName>
</protein>
<dbReference type="Proteomes" id="UP000293637">
    <property type="component" value="Unassembled WGS sequence"/>
</dbReference>
<dbReference type="AlphaFoldDB" id="A0A4Q9WAQ9"/>
<evidence type="ECO:0000313" key="2">
    <source>
        <dbReference type="Proteomes" id="UP000293637"/>
    </source>
</evidence>
<dbReference type="GeneID" id="58090671"/>
<accession>A0A4Q9WAQ9</accession>
<dbReference type="EMBL" id="SCHB01000003">
    <property type="protein sequence ID" value="TBW72346.1"/>
    <property type="molecule type" value="Genomic_DNA"/>
</dbReference>
<dbReference type="RefSeq" id="WP_002492160.1">
    <property type="nucleotide sequence ID" value="NZ_AP021848.1"/>
</dbReference>
<organism evidence="1 2">
    <name type="scientific">Staphylococcus lugdunensis</name>
    <dbReference type="NCBI Taxonomy" id="28035"/>
    <lineage>
        <taxon>Bacteria</taxon>
        <taxon>Bacillati</taxon>
        <taxon>Bacillota</taxon>
        <taxon>Bacilli</taxon>
        <taxon>Bacillales</taxon>
        <taxon>Staphylococcaceae</taxon>
        <taxon>Staphylococcus</taxon>
    </lineage>
</organism>
<sequence>MNVKLIDSVKDPYYQQALTLYDSKLGIKLQEDAHIFKRSLENNKTENDYSFIVGLNEHQQVVSMATAHYEATTNSAFLIYLLAQDGPEHDNILDETLTHIEAQINSLSNKVHNRNVNFIMLEVPQTTPKEFDGQKDILHSRRQFLYEHQFEKQTDIRYLHPNNTPGNSASDVDLFIKPYIKLSKDVFPASVKSNYILKYVFANGISRDIIYPLLVKMNLRRPF</sequence>
<gene>
    <name evidence="1" type="ORF">EQ812_05040</name>
</gene>
<name>A0A4Q9WAQ9_STALU</name>
<comment type="caution">
    <text evidence="1">The sequence shown here is derived from an EMBL/GenBank/DDBJ whole genome shotgun (WGS) entry which is preliminary data.</text>
</comment>
<proteinExistence type="predicted"/>
<reference evidence="1 2" key="1">
    <citation type="journal article" date="2019" name="Sci. Transl. Med.">
        <title>Quorum sensing between bacterial species on the skin protects against epidermal injury in atopic dermatitis.</title>
        <authorList>
            <person name="Williams M.R."/>
        </authorList>
    </citation>
    <scope>NUCLEOTIDE SEQUENCE [LARGE SCALE GENOMIC DNA]</scope>
    <source>
        <strain evidence="1 2">E7</strain>
    </source>
</reference>